<dbReference type="STRING" id="7868.ENSCMIP00000004194"/>
<dbReference type="InterPro" id="IPR028173">
    <property type="entry name" value="Augurin"/>
</dbReference>
<dbReference type="Proteomes" id="UP000314986">
    <property type="component" value="Unassembled WGS sequence"/>
</dbReference>
<evidence type="ECO:0000313" key="3">
    <source>
        <dbReference type="Proteomes" id="UP000314986"/>
    </source>
</evidence>
<sequence>VTGKADEAVIITSHKASDFLGDDKRMKRNVKWYHKNPDFQAWYKYYQSIGHTEGLNEIDRIRFTYMQMRHLESVYGTNAPYYQYTLGVPPAPKKTLDPKKLLPTGAHCDPHTDPKCLPAKAPACDPTYNPNCAASSNPALSLQQQADPCDPLDPACQGQPGGQGHAFRGPILRSNHEEEEEEEEEEDEEEDPYDMARYYGNPERYGGDPGQQHDYYGQYGGRSPYNAYGPPSPGAERQPNSSPYDSPDGYPYGSPYDTPNRSPYGQPPNGYPYGSPNPYPYGAQTGYPYGAPNGNPYGSPYPGSYGSPYPGSYGAPYDPYAHEDEEGEEEEY</sequence>
<dbReference type="Pfam" id="PF15187">
    <property type="entry name" value="Augurin"/>
    <property type="match status" value="1"/>
</dbReference>
<name>A0A4W3H293_CALMI</name>
<evidence type="ECO:0000313" key="2">
    <source>
        <dbReference type="Ensembl" id="ENSCMIP00000004194.1"/>
    </source>
</evidence>
<organism evidence="2 3">
    <name type="scientific">Callorhinchus milii</name>
    <name type="common">Ghost shark</name>
    <dbReference type="NCBI Taxonomy" id="7868"/>
    <lineage>
        <taxon>Eukaryota</taxon>
        <taxon>Metazoa</taxon>
        <taxon>Chordata</taxon>
        <taxon>Craniata</taxon>
        <taxon>Vertebrata</taxon>
        <taxon>Chondrichthyes</taxon>
        <taxon>Holocephali</taxon>
        <taxon>Chimaeriformes</taxon>
        <taxon>Callorhinchidae</taxon>
        <taxon>Callorhinchus</taxon>
    </lineage>
</organism>
<protein>
    <submittedName>
        <fullName evidence="2">Uncharacterized LOC103173745</fullName>
    </submittedName>
</protein>
<dbReference type="Ensembl" id="ENSCMIT00000004354.1">
    <property type="protein sequence ID" value="ENSCMIP00000004194.1"/>
    <property type="gene ID" value="ENSCMIG00000002513.1"/>
</dbReference>
<feature type="compositionally biased region" description="Acidic residues" evidence="1">
    <location>
        <begin position="177"/>
        <end position="193"/>
    </location>
</feature>
<proteinExistence type="predicted"/>
<feature type="compositionally biased region" description="Pro residues" evidence="1">
    <location>
        <begin position="265"/>
        <end position="279"/>
    </location>
</feature>
<reference evidence="3" key="3">
    <citation type="journal article" date="2014" name="Nature">
        <title>Elephant shark genome provides unique insights into gnathostome evolution.</title>
        <authorList>
            <consortium name="International Elephant Shark Genome Sequencing Consortium"/>
            <person name="Venkatesh B."/>
            <person name="Lee A.P."/>
            <person name="Ravi V."/>
            <person name="Maurya A.K."/>
            <person name="Lian M.M."/>
            <person name="Swann J.B."/>
            <person name="Ohta Y."/>
            <person name="Flajnik M.F."/>
            <person name="Sutoh Y."/>
            <person name="Kasahara M."/>
            <person name="Hoon S."/>
            <person name="Gangu V."/>
            <person name="Roy S.W."/>
            <person name="Irimia M."/>
            <person name="Korzh V."/>
            <person name="Kondrychyn I."/>
            <person name="Lim Z.W."/>
            <person name="Tay B.H."/>
            <person name="Tohari S."/>
            <person name="Kong K.W."/>
            <person name="Ho S."/>
            <person name="Lorente-Galdos B."/>
            <person name="Quilez J."/>
            <person name="Marques-Bonet T."/>
            <person name="Raney B.J."/>
            <person name="Ingham P.W."/>
            <person name="Tay A."/>
            <person name="Hillier L.W."/>
            <person name="Minx P."/>
            <person name="Boehm T."/>
            <person name="Wilson R.K."/>
            <person name="Brenner S."/>
            <person name="Warren W.C."/>
        </authorList>
    </citation>
    <scope>NUCLEOTIDE SEQUENCE [LARGE SCALE GENOMIC DNA]</scope>
</reference>
<accession>A0A4W3H293</accession>
<dbReference type="InParanoid" id="A0A4W3H293"/>
<feature type="compositionally biased region" description="Acidic residues" evidence="1">
    <location>
        <begin position="323"/>
        <end position="332"/>
    </location>
</feature>
<keyword evidence="3" id="KW-1185">Reference proteome</keyword>
<feature type="compositionally biased region" description="Low complexity" evidence="1">
    <location>
        <begin position="280"/>
        <end position="317"/>
    </location>
</feature>
<reference evidence="3" key="2">
    <citation type="journal article" date="2007" name="PLoS Biol.">
        <title>Survey sequencing and comparative analysis of the elephant shark (Callorhinchus milii) genome.</title>
        <authorList>
            <person name="Venkatesh B."/>
            <person name="Kirkness E.F."/>
            <person name="Loh Y.H."/>
            <person name="Halpern A.L."/>
            <person name="Lee A.P."/>
            <person name="Johnson J."/>
            <person name="Dandona N."/>
            <person name="Viswanathan L.D."/>
            <person name="Tay A."/>
            <person name="Venter J.C."/>
            <person name="Strausberg R.L."/>
            <person name="Brenner S."/>
        </authorList>
    </citation>
    <scope>NUCLEOTIDE SEQUENCE [LARGE SCALE GENOMIC DNA]</scope>
</reference>
<dbReference type="AlphaFoldDB" id="A0A4W3H293"/>
<dbReference type="GeneTree" id="ENSGT01030000237876"/>
<reference evidence="2" key="5">
    <citation type="submission" date="2025-09" db="UniProtKB">
        <authorList>
            <consortium name="Ensembl"/>
        </authorList>
    </citation>
    <scope>IDENTIFICATION</scope>
</reference>
<evidence type="ECO:0000256" key="1">
    <source>
        <dbReference type="SAM" id="MobiDB-lite"/>
    </source>
</evidence>
<reference evidence="2" key="4">
    <citation type="submission" date="2025-08" db="UniProtKB">
        <authorList>
            <consortium name="Ensembl"/>
        </authorList>
    </citation>
    <scope>IDENTIFICATION</scope>
</reference>
<feature type="region of interest" description="Disordered" evidence="1">
    <location>
        <begin position="143"/>
        <end position="332"/>
    </location>
</feature>
<reference evidence="3" key="1">
    <citation type="journal article" date="2006" name="Science">
        <title>Ancient noncoding elements conserved in the human genome.</title>
        <authorList>
            <person name="Venkatesh B."/>
            <person name="Kirkness E.F."/>
            <person name="Loh Y.H."/>
            <person name="Halpern A.L."/>
            <person name="Lee A.P."/>
            <person name="Johnson J."/>
            <person name="Dandona N."/>
            <person name="Viswanathan L.D."/>
            <person name="Tay A."/>
            <person name="Venter J.C."/>
            <person name="Strausberg R.L."/>
            <person name="Brenner S."/>
        </authorList>
    </citation>
    <scope>NUCLEOTIDE SEQUENCE [LARGE SCALE GENOMIC DNA]</scope>
</reference>